<dbReference type="InterPro" id="IPR000182">
    <property type="entry name" value="GNAT_dom"/>
</dbReference>
<dbReference type="EMBL" id="NIPO01000001">
    <property type="protein sequence ID" value="PJR04280.1"/>
    <property type="molecule type" value="Genomic_DNA"/>
</dbReference>
<dbReference type="CDD" id="cd04301">
    <property type="entry name" value="NAT_SF"/>
    <property type="match status" value="1"/>
</dbReference>
<comment type="caution">
    <text evidence="2">The sequence shown here is derived from an EMBL/GenBank/DDBJ whole genome shotgun (WGS) entry which is preliminary data.</text>
</comment>
<dbReference type="InterPro" id="IPR016181">
    <property type="entry name" value="Acyl_CoA_acyltransferase"/>
</dbReference>
<gene>
    <name evidence="2" type="ORF">CDL10_06855</name>
</gene>
<evidence type="ECO:0000313" key="3">
    <source>
        <dbReference type="Proteomes" id="UP000231960"/>
    </source>
</evidence>
<protein>
    <submittedName>
        <fullName evidence="2">GNAT family N-acetyltransferase</fullName>
    </submittedName>
</protein>
<dbReference type="PROSITE" id="PS51186">
    <property type="entry name" value="GNAT"/>
    <property type="match status" value="1"/>
</dbReference>
<feature type="domain" description="N-acetyltransferase" evidence="1">
    <location>
        <begin position="1"/>
        <end position="130"/>
    </location>
</feature>
<dbReference type="Proteomes" id="UP000231960">
    <property type="component" value="Unassembled WGS sequence"/>
</dbReference>
<dbReference type="Pfam" id="PF13673">
    <property type="entry name" value="Acetyltransf_10"/>
    <property type="match status" value="1"/>
</dbReference>
<accession>A0A2M9R612</accession>
<evidence type="ECO:0000259" key="1">
    <source>
        <dbReference type="PROSITE" id="PS51186"/>
    </source>
</evidence>
<proteinExistence type="predicted"/>
<evidence type="ECO:0000313" key="2">
    <source>
        <dbReference type="EMBL" id="PJR04280.1"/>
    </source>
</evidence>
<dbReference type="Gene3D" id="3.40.630.30">
    <property type="match status" value="1"/>
</dbReference>
<dbReference type="AlphaFoldDB" id="A0A2M9R612"/>
<keyword evidence="3" id="KW-1185">Reference proteome</keyword>
<sequence length="131" mass="15306">MEILQMNTPQYFAKTEIKDFDHYLDSAIEQYFVIEINDKIVGSGGINFEKTSKTGKLSWDIINPNFQGKGLGTDLLKHRIALLHSMPDVEKITVRTSQFAFQFYEKNGFVLEETQKDFWAKGFDMYKMIYK</sequence>
<dbReference type="OrthoDB" id="961272at2"/>
<keyword evidence="2" id="KW-0808">Transferase</keyword>
<reference evidence="2 3" key="1">
    <citation type="submission" date="2017-06" db="EMBL/GenBank/DDBJ databases">
        <title>Description of Avrilella dinanensis gen. nov. sp. nov.</title>
        <authorList>
            <person name="Leyer C."/>
            <person name="Sassi M."/>
            <person name="Minet J."/>
            <person name="Kayal S."/>
            <person name="Cattoir V."/>
        </authorList>
    </citation>
    <scope>NUCLEOTIDE SEQUENCE [LARGE SCALE GENOMIC DNA]</scope>
    <source>
        <strain evidence="2 3">UR159</strain>
    </source>
</reference>
<dbReference type="SUPFAM" id="SSF55729">
    <property type="entry name" value="Acyl-CoA N-acyltransferases (Nat)"/>
    <property type="match status" value="1"/>
</dbReference>
<dbReference type="GO" id="GO:0016747">
    <property type="term" value="F:acyltransferase activity, transferring groups other than amino-acyl groups"/>
    <property type="evidence" value="ECO:0007669"/>
    <property type="project" value="InterPro"/>
</dbReference>
<organism evidence="2 3">
    <name type="scientific">Avrilella dinanensis</name>
    <dbReference type="NCBI Taxonomy" id="2008672"/>
    <lineage>
        <taxon>Bacteria</taxon>
        <taxon>Pseudomonadati</taxon>
        <taxon>Bacteroidota</taxon>
        <taxon>Flavobacteriia</taxon>
        <taxon>Flavobacteriales</taxon>
        <taxon>Flavobacteriaceae</taxon>
        <taxon>Avrilella</taxon>
    </lineage>
</organism>
<name>A0A2M9R612_9FLAO</name>